<proteinExistence type="predicted"/>
<dbReference type="AlphaFoldDB" id="A0A7W9UKM9"/>
<protein>
    <submittedName>
        <fullName evidence="1">Uncharacterized protein</fullName>
    </submittedName>
</protein>
<accession>A0A7W9UKM9</accession>
<name>A0A7W9UKM9_9NOCA</name>
<keyword evidence="2" id="KW-1185">Reference proteome</keyword>
<comment type="caution">
    <text evidence="1">The sequence shown here is derived from an EMBL/GenBank/DDBJ whole genome shotgun (WGS) entry which is preliminary data.</text>
</comment>
<evidence type="ECO:0000313" key="1">
    <source>
        <dbReference type="EMBL" id="MBB5916651.1"/>
    </source>
</evidence>
<evidence type="ECO:0000313" key="2">
    <source>
        <dbReference type="Proteomes" id="UP000540412"/>
    </source>
</evidence>
<reference evidence="1 2" key="1">
    <citation type="submission" date="2020-08" db="EMBL/GenBank/DDBJ databases">
        <title>Sequencing the genomes of 1000 actinobacteria strains.</title>
        <authorList>
            <person name="Klenk H.-P."/>
        </authorList>
    </citation>
    <scope>NUCLEOTIDE SEQUENCE [LARGE SCALE GENOMIC DNA]</scope>
    <source>
        <strain evidence="1 2">DSM 43582</strain>
    </source>
</reference>
<dbReference type="EMBL" id="JACHIT010000002">
    <property type="protein sequence ID" value="MBB5916651.1"/>
    <property type="molecule type" value="Genomic_DNA"/>
</dbReference>
<organism evidence="1 2">
    <name type="scientific">Nocardia transvalensis</name>
    <dbReference type="NCBI Taxonomy" id="37333"/>
    <lineage>
        <taxon>Bacteria</taxon>
        <taxon>Bacillati</taxon>
        <taxon>Actinomycetota</taxon>
        <taxon>Actinomycetes</taxon>
        <taxon>Mycobacteriales</taxon>
        <taxon>Nocardiaceae</taxon>
        <taxon>Nocardia</taxon>
    </lineage>
</organism>
<sequence>MPVSSGDTLRGTICLYWDSVITYREDLVRQVQQLADTLGKHLPRFSPRSADAAPAPA</sequence>
<dbReference type="Proteomes" id="UP000540412">
    <property type="component" value="Unassembled WGS sequence"/>
</dbReference>
<gene>
    <name evidence="1" type="ORF">BJY24_005563</name>
</gene>
<dbReference type="RefSeq" id="WP_157185802.1">
    <property type="nucleotide sequence ID" value="NZ_JACHIT010000002.1"/>
</dbReference>